<feature type="region of interest" description="Disordered" evidence="1">
    <location>
        <begin position="122"/>
        <end position="286"/>
    </location>
</feature>
<protein>
    <submittedName>
        <fullName evidence="2">Uncharacterized protein</fullName>
    </submittedName>
</protein>
<feature type="compositionally biased region" description="Low complexity" evidence="1">
    <location>
        <begin position="134"/>
        <end position="147"/>
    </location>
</feature>
<evidence type="ECO:0000313" key="2">
    <source>
        <dbReference type="EMBL" id="AEA25085.1"/>
    </source>
</evidence>
<sequence>MRTCAGSPRVAADPTNARGGARCVTRAGTDALAPGRLLHAPSAPPPRRATADDVRRRDHPDVPTTRVDPFPSFSALLRNSAPKPVHESTHCSGSANAAVLAIAFRDQEGNECMRTDRPCISPGRPAVSAPSSGAARTCTTATPRAVTSPVTSGAHISTSNGAARAQQELVRTTRSDRPPGRTSPCATRAGDPSRPAVRPPNRSARAQQELVTALTADRRPGRSARCATSPGEAPAHTTRDREDAPCATRAGDHRPTSRRRKEHAGAQQELVTRPATPQAQDPRRSP</sequence>
<name>F4CMY6_PSEUX</name>
<feature type="compositionally biased region" description="Polar residues" evidence="1">
    <location>
        <begin position="148"/>
        <end position="161"/>
    </location>
</feature>
<dbReference type="HOGENOM" id="CLU_972773_0_0_11"/>
<dbReference type="EMBL" id="CP002593">
    <property type="protein sequence ID" value="AEA25085.1"/>
    <property type="molecule type" value="Genomic_DNA"/>
</dbReference>
<feature type="region of interest" description="Disordered" evidence="1">
    <location>
        <begin position="1"/>
        <end position="70"/>
    </location>
</feature>
<reference evidence="2 3" key="1">
    <citation type="journal article" date="2011" name="J. Bacteriol.">
        <title>Genome sequence of the 1,4-dioxane-degrading Pseudonocardia dioxanivorans strain CB1190.</title>
        <authorList>
            <person name="Sales C.M."/>
            <person name="Mahendra S."/>
            <person name="Grostern A."/>
            <person name="Parales R.E."/>
            <person name="Goodwin L.A."/>
            <person name="Woyke T."/>
            <person name="Nolan M."/>
            <person name="Lapidus A."/>
            <person name="Chertkov O."/>
            <person name="Ovchinnikova G."/>
            <person name="Sczyrba A."/>
            <person name="Alvarez-Cohen L."/>
        </authorList>
    </citation>
    <scope>NUCLEOTIDE SEQUENCE [LARGE SCALE GENOMIC DNA]</scope>
    <source>
        <strain evidence="3">ATCC 55486 / DSM 44775 / JCM 13855 / CB1190</strain>
    </source>
</reference>
<feature type="compositionally biased region" description="Basic and acidic residues" evidence="1">
    <location>
        <begin position="237"/>
        <end position="255"/>
    </location>
</feature>
<feature type="compositionally biased region" description="Basic and acidic residues" evidence="1">
    <location>
        <begin position="49"/>
        <end position="61"/>
    </location>
</feature>
<gene>
    <name evidence="2" type="ordered locus">Psed_2885</name>
</gene>
<accession>F4CMY6</accession>
<dbReference type="KEGG" id="pdx:Psed_2885"/>
<dbReference type="AlphaFoldDB" id="F4CMY6"/>
<keyword evidence="3" id="KW-1185">Reference proteome</keyword>
<proteinExistence type="predicted"/>
<dbReference type="Proteomes" id="UP000007809">
    <property type="component" value="Chromosome"/>
</dbReference>
<evidence type="ECO:0000313" key="3">
    <source>
        <dbReference type="Proteomes" id="UP000007809"/>
    </source>
</evidence>
<organism evidence="2 3">
    <name type="scientific">Pseudonocardia dioxanivorans (strain ATCC 55486 / DSM 44775 / JCM 13855 / CB1190)</name>
    <dbReference type="NCBI Taxonomy" id="675635"/>
    <lineage>
        <taxon>Bacteria</taxon>
        <taxon>Bacillati</taxon>
        <taxon>Actinomycetota</taxon>
        <taxon>Actinomycetes</taxon>
        <taxon>Pseudonocardiales</taxon>
        <taxon>Pseudonocardiaceae</taxon>
        <taxon>Pseudonocardia</taxon>
    </lineage>
</organism>
<evidence type="ECO:0000256" key="1">
    <source>
        <dbReference type="SAM" id="MobiDB-lite"/>
    </source>
</evidence>